<dbReference type="RefSeq" id="WP_219747716.1">
    <property type="nucleotide sequence ID" value="NZ_JAHXZN010000001.1"/>
</dbReference>
<feature type="transmembrane region" description="Helical" evidence="6">
    <location>
        <begin position="184"/>
        <end position="203"/>
    </location>
</feature>
<keyword evidence="9" id="KW-1185">Reference proteome</keyword>
<evidence type="ECO:0000256" key="1">
    <source>
        <dbReference type="ARBA" id="ARBA00004651"/>
    </source>
</evidence>
<reference evidence="8 9" key="1">
    <citation type="submission" date="2021-07" db="EMBL/GenBank/DDBJ databases">
        <title>Sphingomonas sp.</title>
        <authorList>
            <person name="Feng G."/>
            <person name="Li J."/>
            <person name="Pan M."/>
        </authorList>
    </citation>
    <scope>NUCLEOTIDE SEQUENCE [LARGE SCALE GENOMIC DNA]</scope>
    <source>
        <strain evidence="8 9">RRHST34</strain>
    </source>
</reference>
<protein>
    <submittedName>
        <fullName evidence="8">Cytochrome c oxidase assembly protein</fullName>
    </submittedName>
</protein>
<keyword evidence="2" id="KW-1003">Cell membrane</keyword>
<keyword evidence="7" id="KW-0732">Signal</keyword>
<evidence type="ECO:0000313" key="8">
    <source>
        <dbReference type="EMBL" id="MBW6530344.1"/>
    </source>
</evidence>
<proteinExistence type="predicted"/>
<feature type="transmembrane region" description="Helical" evidence="6">
    <location>
        <begin position="74"/>
        <end position="92"/>
    </location>
</feature>
<organism evidence="8 9">
    <name type="scientific">Sphingomonas citri</name>
    <dbReference type="NCBI Taxonomy" id="2862499"/>
    <lineage>
        <taxon>Bacteria</taxon>
        <taxon>Pseudomonadati</taxon>
        <taxon>Pseudomonadota</taxon>
        <taxon>Alphaproteobacteria</taxon>
        <taxon>Sphingomonadales</taxon>
        <taxon>Sphingomonadaceae</taxon>
        <taxon>Sphingomonas</taxon>
    </lineage>
</organism>
<dbReference type="EMBL" id="JAHXZN010000001">
    <property type="protein sequence ID" value="MBW6530344.1"/>
    <property type="molecule type" value="Genomic_DNA"/>
</dbReference>
<dbReference type="Proteomes" id="UP000759103">
    <property type="component" value="Unassembled WGS sequence"/>
</dbReference>
<comment type="subcellular location">
    <subcellularLocation>
        <location evidence="1">Cell membrane</location>
        <topology evidence="1">Multi-pass membrane protein</topology>
    </subcellularLocation>
</comment>
<feature type="transmembrane region" description="Helical" evidence="6">
    <location>
        <begin position="112"/>
        <end position="132"/>
    </location>
</feature>
<feature type="transmembrane region" description="Helical" evidence="6">
    <location>
        <begin position="261"/>
        <end position="281"/>
    </location>
</feature>
<name>A0ABS7BLN4_9SPHN</name>
<evidence type="ECO:0000256" key="5">
    <source>
        <dbReference type="ARBA" id="ARBA00023136"/>
    </source>
</evidence>
<keyword evidence="5 6" id="KW-0472">Membrane</keyword>
<feature type="chain" id="PRO_5046898581" evidence="7">
    <location>
        <begin position="24"/>
        <end position="297"/>
    </location>
</feature>
<evidence type="ECO:0000256" key="6">
    <source>
        <dbReference type="SAM" id="Phobius"/>
    </source>
</evidence>
<keyword evidence="4 6" id="KW-1133">Transmembrane helix</keyword>
<keyword evidence="3 6" id="KW-0812">Transmembrane</keyword>
<sequence length="297" mass="31318">MRRLIGLLPLAALLRAVPAAAHATGARDHHAPPGWTLDPWIVVPLLLAAWLFARGWRRLHARSAQGSGALRRRGLLYAAGMGVLAAALVSPLHEAGERSFAAHMFEHELLMLVGAPLLVLAEPMAVMLWAFLPAGRRAIASGVPMIAAPWRRLTGAVTATALQAAALWLWHAPVLFDRALASEGWHVAQHLSFLVTALLFWTAMLHRRTPAGMAALCLVATAIVSGALGALMAFATSPWYAGYASLGLAPFGLTPAEDQQLAGLLMWVPGGLVHAGAALVLMRRLLVGAGTGAHHAG</sequence>
<feature type="signal peptide" evidence="7">
    <location>
        <begin position="1"/>
        <end position="23"/>
    </location>
</feature>
<evidence type="ECO:0000256" key="4">
    <source>
        <dbReference type="ARBA" id="ARBA00022989"/>
    </source>
</evidence>
<feature type="transmembrane region" description="Helical" evidence="6">
    <location>
        <begin position="153"/>
        <end position="172"/>
    </location>
</feature>
<evidence type="ECO:0000256" key="7">
    <source>
        <dbReference type="SAM" id="SignalP"/>
    </source>
</evidence>
<feature type="transmembrane region" description="Helical" evidence="6">
    <location>
        <begin position="33"/>
        <end position="53"/>
    </location>
</feature>
<evidence type="ECO:0000256" key="3">
    <source>
        <dbReference type="ARBA" id="ARBA00022692"/>
    </source>
</evidence>
<gene>
    <name evidence="8" type="ORF">KZ820_06310</name>
</gene>
<evidence type="ECO:0000256" key="2">
    <source>
        <dbReference type="ARBA" id="ARBA00022475"/>
    </source>
</evidence>
<evidence type="ECO:0000313" key="9">
    <source>
        <dbReference type="Proteomes" id="UP000759103"/>
    </source>
</evidence>
<comment type="caution">
    <text evidence="8">The sequence shown here is derived from an EMBL/GenBank/DDBJ whole genome shotgun (WGS) entry which is preliminary data.</text>
</comment>
<feature type="transmembrane region" description="Helical" evidence="6">
    <location>
        <begin position="215"/>
        <end position="241"/>
    </location>
</feature>
<accession>A0ABS7BLN4</accession>
<dbReference type="InterPro" id="IPR019108">
    <property type="entry name" value="Caa3_assmbl_CtaG-rel"/>
</dbReference>
<dbReference type="Pfam" id="PF09678">
    <property type="entry name" value="Caa3_CtaG"/>
    <property type="match status" value="1"/>
</dbReference>